<sequence>MSRFHENSIKWLNEQIKKKCKTKTSNVEEDLKQCIYCPKIFKNSAFVIKHIFRRHAEQFLRHHKIFLDTTDNELGLDPEAVLINYLKSEFSNIKSELEIVKKSVTHHSQVGDNTKNQVICSTGYQECSGSDANALENEPSLINSKHFIPKEDFKKLQEKVEDMSQKYKEVASSNKEMAYLLEDRICKRLKKELIEDFKNLLIQTRDSEWKPHVSQLKKDLNKLEQLVKMNAGKIDSPEVQQEVRKKIDEQVQSFFENYGIVEERSRTSSKSSRRGLSDGPLNMNAHRVNRRAKSIYTSRSQDPNLASTHLETPVKTCYPQFRANDPKANISGSEGSSTSRHNTSIKLKDPQMQANVSETNNVQPSSILKGIPESIQKIGARKAKVLFVEKLKDFGLSRETKQLSAEEYERKSHLVNAENKVLCQKYKNFRELYARLDSHADELIKSHMERKFRKQLRFSDSISFQASGSKDQVVHDQELEKTSPPFERVISPFMNQSEFMQDLGAIGDFSNDEDFERPFSNCARNMAKTNCESKEKVTSPFMNQSEFMQDLGENVDGVEENCKKSNSNYAAETNSKSKGKQVIEPKNKTLLVNEVTSPSIDQDLGACGDFNAEEEFDKPNSKLARNIKGEFASNKLASKKAALSQNLASNTSISEPPGKVLYPGPHNDHLDPIEEFSELSSLESDTDLFLNEFDQI</sequence>
<dbReference type="Pfam" id="PF25977">
    <property type="entry name" value="DZIP1"/>
    <property type="match status" value="1"/>
</dbReference>
<evidence type="ECO:0000313" key="4">
    <source>
        <dbReference type="Proteomes" id="UP000827092"/>
    </source>
</evidence>
<feature type="region of interest" description="Disordered" evidence="1">
    <location>
        <begin position="262"/>
        <end position="289"/>
    </location>
</feature>
<dbReference type="AlphaFoldDB" id="A0AAV6V405"/>
<evidence type="ECO:0000259" key="2">
    <source>
        <dbReference type="PROSITE" id="PS00028"/>
    </source>
</evidence>
<keyword evidence="4" id="KW-1185">Reference proteome</keyword>
<dbReference type="Proteomes" id="UP000827092">
    <property type="component" value="Unassembled WGS sequence"/>
</dbReference>
<name>A0AAV6V405_9ARAC</name>
<evidence type="ECO:0000256" key="1">
    <source>
        <dbReference type="SAM" id="MobiDB-lite"/>
    </source>
</evidence>
<evidence type="ECO:0000313" key="3">
    <source>
        <dbReference type="EMBL" id="KAG8191152.1"/>
    </source>
</evidence>
<feature type="region of interest" description="Disordered" evidence="1">
    <location>
        <begin position="320"/>
        <end position="343"/>
    </location>
</feature>
<dbReference type="EMBL" id="JAFNEN010000165">
    <property type="protein sequence ID" value="KAG8191152.1"/>
    <property type="molecule type" value="Genomic_DNA"/>
</dbReference>
<accession>A0AAV6V405</accession>
<feature type="compositionally biased region" description="Polar residues" evidence="1">
    <location>
        <begin position="330"/>
        <end position="343"/>
    </location>
</feature>
<dbReference type="PROSITE" id="PS00028">
    <property type="entry name" value="ZINC_FINGER_C2H2_1"/>
    <property type="match status" value="1"/>
</dbReference>
<feature type="region of interest" description="Disordered" evidence="1">
    <location>
        <begin position="647"/>
        <end position="668"/>
    </location>
</feature>
<feature type="domain" description="C2H2-type" evidence="2">
    <location>
        <begin position="34"/>
        <end position="55"/>
    </location>
</feature>
<comment type="caution">
    <text evidence="3">The sequence shown here is derived from an EMBL/GenBank/DDBJ whole genome shotgun (WGS) entry which is preliminary data.</text>
</comment>
<proteinExistence type="predicted"/>
<dbReference type="InterPro" id="IPR058883">
    <property type="entry name" value="DZIP1_dom"/>
</dbReference>
<protein>
    <recommendedName>
        <fullName evidence="2">C2H2-type domain-containing protein</fullName>
    </recommendedName>
</protein>
<dbReference type="InterPro" id="IPR013087">
    <property type="entry name" value="Znf_C2H2_type"/>
</dbReference>
<gene>
    <name evidence="3" type="ORF">JTE90_016665</name>
</gene>
<reference evidence="3 4" key="1">
    <citation type="journal article" date="2022" name="Nat. Ecol. Evol.">
        <title>A masculinizing supergene underlies an exaggerated male reproductive morph in a spider.</title>
        <authorList>
            <person name="Hendrickx F."/>
            <person name="De Corte Z."/>
            <person name="Sonet G."/>
            <person name="Van Belleghem S.M."/>
            <person name="Kostlbacher S."/>
            <person name="Vangestel C."/>
        </authorList>
    </citation>
    <scope>NUCLEOTIDE SEQUENCE [LARGE SCALE GENOMIC DNA]</scope>
    <source>
        <strain evidence="3">W744_W776</strain>
    </source>
</reference>
<organism evidence="3 4">
    <name type="scientific">Oedothorax gibbosus</name>
    <dbReference type="NCBI Taxonomy" id="931172"/>
    <lineage>
        <taxon>Eukaryota</taxon>
        <taxon>Metazoa</taxon>
        <taxon>Ecdysozoa</taxon>
        <taxon>Arthropoda</taxon>
        <taxon>Chelicerata</taxon>
        <taxon>Arachnida</taxon>
        <taxon>Araneae</taxon>
        <taxon>Araneomorphae</taxon>
        <taxon>Entelegynae</taxon>
        <taxon>Araneoidea</taxon>
        <taxon>Linyphiidae</taxon>
        <taxon>Erigoninae</taxon>
        <taxon>Oedothorax</taxon>
    </lineage>
</organism>